<comment type="caution">
    <text evidence="7">The sequence shown here is derived from an EMBL/GenBank/DDBJ whole genome shotgun (WGS) entry which is preliminary data.</text>
</comment>
<dbReference type="Pfam" id="PF07992">
    <property type="entry name" value="Pyr_redox_2"/>
    <property type="match status" value="1"/>
</dbReference>
<dbReference type="Proteomes" id="UP000004846">
    <property type="component" value="Unassembled WGS sequence"/>
</dbReference>
<dbReference type="HOGENOM" id="CLU_021377_7_2_9"/>
<dbReference type="Gene3D" id="3.50.50.100">
    <property type="match status" value="1"/>
</dbReference>
<keyword evidence="5" id="KW-0560">Oxidoreductase</keyword>
<dbReference type="PRINTS" id="PR00368">
    <property type="entry name" value="FADPNR"/>
</dbReference>
<dbReference type="SUPFAM" id="SSF51905">
    <property type="entry name" value="FAD/NAD(P)-binding domain"/>
    <property type="match status" value="2"/>
</dbReference>
<dbReference type="GO" id="GO:0003955">
    <property type="term" value="F:NAD(P)H dehydrogenase (quinone) activity"/>
    <property type="evidence" value="ECO:0007669"/>
    <property type="project" value="TreeGrafter"/>
</dbReference>
<evidence type="ECO:0000256" key="2">
    <source>
        <dbReference type="ARBA" id="ARBA00005272"/>
    </source>
</evidence>
<dbReference type="GO" id="GO:0019646">
    <property type="term" value="P:aerobic electron transport chain"/>
    <property type="evidence" value="ECO:0007669"/>
    <property type="project" value="TreeGrafter"/>
</dbReference>
<evidence type="ECO:0000256" key="5">
    <source>
        <dbReference type="ARBA" id="ARBA00023002"/>
    </source>
</evidence>
<evidence type="ECO:0000256" key="3">
    <source>
        <dbReference type="ARBA" id="ARBA00022630"/>
    </source>
</evidence>
<evidence type="ECO:0000259" key="6">
    <source>
        <dbReference type="Pfam" id="PF07992"/>
    </source>
</evidence>
<dbReference type="PANTHER" id="PTHR42913">
    <property type="entry name" value="APOPTOSIS-INDUCING FACTOR 1"/>
    <property type="match status" value="1"/>
</dbReference>
<dbReference type="EMBL" id="AEBR01000085">
    <property type="protein sequence ID" value="EFM81957.1"/>
    <property type="molecule type" value="Genomic_DNA"/>
</dbReference>
<evidence type="ECO:0000256" key="4">
    <source>
        <dbReference type="ARBA" id="ARBA00022827"/>
    </source>
</evidence>
<sequence>MNKKHVVILGAGYAGLKTLRELQKGAKDVEITLVDRNNYHYEATDLHEVAAGTQPAEKITYNIMDVVDEKMTTFIQGTVKTIDAATQTVALEDGQTINYDYLVVSLGFESESFGIPGVQEHALQMVDVKTALNVYEHIQEQMRQYKATQNEEFLKIVVCGAGFTGIELLGSLVENKPKFAEIAGVSADQIQIYCVEAVTRLLPMFNEKLANYGVQLLKDSAIHLLLGKPIKEIKPGAVVYQDNEAGDLAELSAKTIIWTTGVSGSHVVGDSGFEARRGRVMVQPDLTDANHSNVYIIGDCSAVMDTETNRPYPTTAQIALKMGAHAAKNIQAQLKGEATKPFSFKSQGSVCSVGNTRALGIVGKTDIKGYPASFMKKIIMNKALFETGGTKEMMAKGRFDLYH</sequence>
<protein>
    <submittedName>
        <fullName evidence="7">Pyridine nucleotide-disulfide oxidoreductase</fullName>
    </submittedName>
</protein>
<comment type="similarity">
    <text evidence="2">Belongs to the NADH dehydrogenase family.</text>
</comment>
<name>A0A125W3T4_ENTFL</name>
<proteinExistence type="inferred from homology"/>
<feature type="domain" description="FAD/NAD(P)-binding" evidence="6">
    <location>
        <begin position="5"/>
        <end position="323"/>
    </location>
</feature>
<accession>A0A125W3T4</accession>
<gene>
    <name evidence="7" type="ORF">HMPREF9498_02388</name>
</gene>
<dbReference type="AlphaFoldDB" id="A0A125W3T4"/>
<comment type="cofactor">
    <cofactor evidence="1">
        <name>FAD</name>
        <dbReference type="ChEBI" id="CHEBI:57692"/>
    </cofactor>
</comment>
<evidence type="ECO:0000256" key="1">
    <source>
        <dbReference type="ARBA" id="ARBA00001974"/>
    </source>
</evidence>
<dbReference type="PANTHER" id="PTHR42913:SF3">
    <property type="entry name" value="64 KDA MITOCHONDRIAL NADH DEHYDROGENASE (EUROFUNG)"/>
    <property type="match status" value="1"/>
</dbReference>
<evidence type="ECO:0000313" key="8">
    <source>
        <dbReference type="Proteomes" id="UP000004846"/>
    </source>
</evidence>
<dbReference type="InterPro" id="IPR023753">
    <property type="entry name" value="FAD/NAD-binding_dom"/>
</dbReference>
<dbReference type="InterPro" id="IPR051169">
    <property type="entry name" value="NADH-Q_oxidoreductase"/>
</dbReference>
<evidence type="ECO:0000313" key="7">
    <source>
        <dbReference type="EMBL" id="EFM81957.1"/>
    </source>
</evidence>
<keyword evidence="3" id="KW-0285">Flavoprotein</keyword>
<organism evidence="7 8">
    <name type="scientific">Enterococcus faecalis TX4248</name>
    <dbReference type="NCBI Taxonomy" id="749495"/>
    <lineage>
        <taxon>Bacteria</taxon>
        <taxon>Bacillati</taxon>
        <taxon>Bacillota</taxon>
        <taxon>Bacilli</taxon>
        <taxon>Lactobacillales</taxon>
        <taxon>Enterococcaceae</taxon>
        <taxon>Enterococcus</taxon>
    </lineage>
</organism>
<reference evidence="7 8" key="1">
    <citation type="submission" date="2010-07" db="EMBL/GenBank/DDBJ databases">
        <authorList>
            <person name="Sid Ahmed O."/>
        </authorList>
    </citation>
    <scope>NUCLEOTIDE SEQUENCE [LARGE SCALE GENOMIC DNA]</scope>
    <source>
        <strain evidence="7 8">TX4248</strain>
    </source>
</reference>
<dbReference type="RefSeq" id="WP_002360017.1">
    <property type="nucleotide sequence ID" value="NZ_GL454475.1"/>
</dbReference>
<dbReference type="InterPro" id="IPR036188">
    <property type="entry name" value="FAD/NAD-bd_sf"/>
</dbReference>
<keyword evidence="4" id="KW-0274">FAD</keyword>